<feature type="domain" description="N-acetyltransferase" evidence="2">
    <location>
        <begin position="139"/>
        <end position="294"/>
    </location>
</feature>
<dbReference type="CDD" id="cd04301">
    <property type="entry name" value="NAT_SF"/>
    <property type="match status" value="1"/>
</dbReference>
<evidence type="ECO:0000259" key="2">
    <source>
        <dbReference type="PROSITE" id="PS51186"/>
    </source>
</evidence>
<dbReference type="GO" id="GO:0007064">
    <property type="term" value="P:mitotic sister chromatid cohesion"/>
    <property type="evidence" value="ECO:0007669"/>
    <property type="project" value="TreeGrafter"/>
</dbReference>
<dbReference type="PANTHER" id="PTHR42919:SF20">
    <property type="entry name" value="GCN5-RELATED N-ACETYLTRANSFERASE 10, CHLOROPLASTIC"/>
    <property type="match status" value="1"/>
</dbReference>
<dbReference type="GO" id="GO:0008080">
    <property type="term" value="F:N-acetyltransferase activity"/>
    <property type="evidence" value="ECO:0007669"/>
    <property type="project" value="TreeGrafter"/>
</dbReference>
<keyword evidence="4" id="KW-1185">Reference proteome</keyword>
<gene>
    <name evidence="3" type="ORF">CFP56_032563</name>
</gene>
<dbReference type="PANTHER" id="PTHR42919">
    <property type="entry name" value="N-ALPHA-ACETYLTRANSFERASE"/>
    <property type="match status" value="1"/>
</dbReference>
<dbReference type="EMBL" id="PKMF04000056">
    <property type="protein sequence ID" value="KAK7854316.1"/>
    <property type="molecule type" value="Genomic_DNA"/>
</dbReference>
<dbReference type="PROSITE" id="PS51186">
    <property type="entry name" value="GNAT"/>
    <property type="match status" value="1"/>
</dbReference>
<dbReference type="Gene3D" id="3.40.630.30">
    <property type="match status" value="1"/>
</dbReference>
<keyword evidence="1" id="KW-1133">Transmembrane helix</keyword>
<sequence length="302" mass="34322">MAHLVANHRIIPKKLCIEPSNGNTRGLKQGRTSNYLMGYGESWRINAGLQSGKILMKARRFVVHSSTSSAEEVGLVGDGKFAEGQFGYLVNEYGWKVRRLVENADEMRKAAQIQAEAFHVPLALFNDLFFDFFFLFFSFLFWLSKKNAEVLSGLVYKLRNSPPNRYACLVAEPTTNASDSQKQVVGIVDVTVLRDKSVLQYLPAAEVEEYLYVSGIAVLKSFRRQKIATLLLKACDVLSVMWGFEYLALRAYEDDFGARKLYTNAGYRVVSGDPQWMTTWIGRKRRVLMIKRSNLHTFNQAT</sequence>
<comment type="caution">
    <text evidence="3">The sequence shown here is derived from an EMBL/GenBank/DDBJ whole genome shotgun (WGS) entry which is preliminary data.</text>
</comment>
<dbReference type="Pfam" id="PF00583">
    <property type="entry name" value="Acetyltransf_1"/>
    <property type="match status" value="1"/>
</dbReference>
<keyword evidence="1" id="KW-0472">Membrane</keyword>
<name>A0AAW0LV38_QUESU</name>
<organism evidence="3 4">
    <name type="scientific">Quercus suber</name>
    <name type="common">Cork oak</name>
    <dbReference type="NCBI Taxonomy" id="58331"/>
    <lineage>
        <taxon>Eukaryota</taxon>
        <taxon>Viridiplantae</taxon>
        <taxon>Streptophyta</taxon>
        <taxon>Embryophyta</taxon>
        <taxon>Tracheophyta</taxon>
        <taxon>Spermatophyta</taxon>
        <taxon>Magnoliopsida</taxon>
        <taxon>eudicotyledons</taxon>
        <taxon>Gunneridae</taxon>
        <taxon>Pentapetalae</taxon>
        <taxon>rosids</taxon>
        <taxon>fabids</taxon>
        <taxon>Fagales</taxon>
        <taxon>Fagaceae</taxon>
        <taxon>Quercus</taxon>
    </lineage>
</organism>
<dbReference type="InterPro" id="IPR000182">
    <property type="entry name" value="GNAT_dom"/>
</dbReference>
<dbReference type="AlphaFoldDB" id="A0AAW0LV38"/>
<accession>A0AAW0LV38</accession>
<dbReference type="InterPro" id="IPR051556">
    <property type="entry name" value="N-term/lysine_N-AcTrnsfr"/>
</dbReference>
<evidence type="ECO:0000313" key="3">
    <source>
        <dbReference type="EMBL" id="KAK7854316.1"/>
    </source>
</evidence>
<proteinExistence type="predicted"/>
<evidence type="ECO:0000313" key="4">
    <source>
        <dbReference type="Proteomes" id="UP000237347"/>
    </source>
</evidence>
<keyword evidence="1" id="KW-0812">Transmembrane</keyword>
<dbReference type="GO" id="GO:0031415">
    <property type="term" value="C:NatA complex"/>
    <property type="evidence" value="ECO:0007669"/>
    <property type="project" value="TreeGrafter"/>
</dbReference>
<feature type="transmembrane region" description="Helical" evidence="1">
    <location>
        <begin position="117"/>
        <end position="143"/>
    </location>
</feature>
<protein>
    <recommendedName>
        <fullName evidence="2">N-acetyltransferase domain-containing protein</fullName>
    </recommendedName>
</protein>
<dbReference type="Proteomes" id="UP000237347">
    <property type="component" value="Unassembled WGS sequence"/>
</dbReference>
<dbReference type="InterPro" id="IPR016181">
    <property type="entry name" value="Acyl_CoA_acyltransferase"/>
</dbReference>
<evidence type="ECO:0000256" key="1">
    <source>
        <dbReference type="SAM" id="Phobius"/>
    </source>
</evidence>
<reference evidence="3 4" key="1">
    <citation type="journal article" date="2018" name="Sci. Data">
        <title>The draft genome sequence of cork oak.</title>
        <authorList>
            <person name="Ramos A.M."/>
            <person name="Usie A."/>
            <person name="Barbosa P."/>
            <person name="Barros P.M."/>
            <person name="Capote T."/>
            <person name="Chaves I."/>
            <person name="Simoes F."/>
            <person name="Abreu I."/>
            <person name="Carrasquinho I."/>
            <person name="Faro C."/>
            <person name="Guimaraes J.B."/>
            <person name="Mendonca D."/>
            <person name="Nobrega F."/>
            <person name="Rodrigues L."/>
            <person name="Saibo N.J.M."/>
            <person name="Varela M.C."/>
            <person name="Egas C."/>
            <person name="Matos J."/>
            <person name="Miguel C.M."/>
            <person name="Oliveira M.M."/>
            <person name="Ricardo C.P."/>
            <person name="Goncalves S."/>
        </authorList>
    </citation>
    <scope>NUCLEOTIDE SEQUENCE [LARGE SCALE GENOMIC DNA]</scope>
    <source>
        <strain evidence="4">cv. HL8</strain>
    </source>
</reference>
<dbReference type="SUPFAM" id="SSF55729">
    <property type="entry name" value="Acyl-CoA N-acyltransferases (Nat)"/>
    <property type="match status" value="1"/>
</dbReference>